<dbReference type="InterPro" id="IPR027065">
    <property type="entry name" value="Lon_Prtase"/>
</dbReference>
<dbReference type="Pfam" id="PF13180">
    <property type="entry name" value="PDZ_2"/>
    <property type="match status" value="1"/>
</dbReference>
<dbReference type="AlphaFoldDB" id="A0A0I9UA05"/>
<dbReference type="InterPro" id="IPR008269">
    <property type="entry name" value="Lon_proteolytic"/>
</dbReference>
<name>A0A0I9UA05_9MYCO</name>
<dbReference type="Gene3D" id="2.30.42.10">
    <property type="match status" value="1"/>
</dbReference>
<dbReference type="EC" id="3.4.21.53" evidence="1"/>
<protein>
    <recommendedName>
        <fullName evidence="1">endopeptidase La</fullName>
        <ecNumber evidence="1">3.4.21.53</ecNumber>
    </recommendedName>
</protein>
<dbReference type="InterPro" id="IPR014721">
    <property type="entry name" value="Ribsml_uS5_D2-typ_fold_subgr"/>
</dbReference>
<keyword evidence="4" id="KW-1185">Reference proteome</keyword>
<dbReference type="GO" id="GO:0005524">
    <property type="term" value="F:ATP binding"/>
    <property type="evidence" value="ECO:0007669"/>
    <property type="project" value="InterPro"/>
</dbReference>
<comment type="similarity">
    <text evidence="1">Belongs to the peptidase S16 family.</text>
</comment>
<dbReference type="Proteomes" id="UP000036334">
    <property type="component" value="Unassembled WGS sequence"/>
</dbReference>
<feature type="domain" description="Lon proteolytic" evidence="2">
    <location>
        <begin position="233"/>
        <end position="331"/>
    </location>
</feature>
<keyword evidence="1" id="KW-0645">Protease</keyword>
<comment type="catalytic activity">
    <reaction evidence="1">
        <text>Hydrolysis of proteins in presence of ATP.</text>
        <dbReference type="EC" id="3.4.21.53"/>
    </reaction>
</comment>
<dbReference type="Gene3D" id="3.30.230.10">
    <property type="match status" value="1"/>
</dbReference>
<dbReference type="GO" id="GO:0006508">
    <property type="term" value="P:proteolysis"/>
    <property type="evidence" value="ECO:0007669"/>
    <property type="project" value="UniProtKB-KW"/>
</dbReference>
<keyword evidence="1" id="KW-0720">Serine protease</keyword>
<keyword evidence="1" id="KW-0378">Hydrolase</keyword>
<dbReference type="STRING" id="1202450.B586_17005"/>
<reference evidence="3 4" key="1">
    <citation type="submission" date="2015-05" db="EMBL/GenBank/DDBJ databases">
        <title>Genome sequence of Mycobacterium haemophilum.</title>
        <authorList>
            <person name="Greninger A.L."/>
            <person name="Cunningham G."/>
            <person name="Miller S."/>
        </authorList>
    </citation>
    <scope>NUCLEOTIDE SEQUENCE [LARGE SCALE GENOMIC DNA]</scope>
    <source>
        <strain evidence="4">UC1</strain>
    </source>
</reference>
<organism evidence="3 4">
    <name type="scientific">Mycobacterium haemophilum</name>
    <dbReference type="NCBI Taxonomy" id="29311"/>
    <lineage>
        <taxon>Bacteria</taxon>
        <taxon>Bacillati</taxon>
        <taxon>Actinomycetota</taxon>
        <taxon>Actinomycetes</taxon>
        <taxon>Mycobacteriales</taxon>
        <taxon>Mycobacteriaceae</taxon>
        <taxon>Mycobacterium</taxon>
    </lineage>
</organism>
<evidence type="ECO:0000313" key="4">
    <source>
        <dbReference type="Proteomes" id="UP000036334"/>
    </source>
</evidence>
<dbReference type="SUPFAM" id="SSF50156">
    <property type="entry name" value="PDZ domain-like"/>
    <property type="match status" value="1"/>
</dbReference>
<evidence type="ECO:0000313" key="3">
    <source>
        <dbReference type="EMBL" id="KLO39064.1"/>
    </source>
</evidence>
<dbReference type="InterPro" id="IPR036034">
    <property type="entry name" value="PDZ_sf"/>
</dbReference>
<comment type="caution">
    <text evidence="3">The sequence shown here is derived from an EMBL/GenBank/DDBJ whole genome shotgun (WGS) entry which is preliminary data.</text>
</comment>
<proteinExistence type="inferred from homology"/>
<dbReference type="PROSITE" id="PS51786">
    <property type="entry name" value="LON_PROTEOLYTIC"/>
    <property type="match status" value="1"/>
</dbReference>
<dbReference type="InterPro" id="IPR020568">
    <property type="entry name" value="Ribosomal_Su5_D2-typ_SF"/>
</dbReference>
<dbReference type="OrthoDB" id="2356897at2"/>
<dbReference type="PANTHER" id="PTHR10046">
    <property type="entry name" value="ATP DEPENDENT LON PROTEASE FAMILY MEMBER"/>
    <property type="match status" value="1"/>
</dbReference>
<accession>A0A0I9UA05</accession>
<evidence type="ECO:0000256" key="1">
    <source>
        <dbReference type="PROSITE-ProRule" id="PRU01122"/>
    </source>
</evidence>
<dbReference type="GO" id="GO:0030163">
    <property type="term" value="P:protein catabolic process"/>
    <property type="evidence" value="ECO:0007669"/>
    <property type="project" value="InterPro"/>
</dbReference>
<dbReference type="GO" id="GO:0004252">
    <property type="term" value="F:serine-type endopeptidase activity"/>
    <property type="evidence" value="ECO:0007669"/>
    <property type="project" value="UniProtKB-UniRule"/>
</dbReference>
<gene>
    <name evidence="3" type="ORF">ABH38_01555</name>
</gene>
<feature type="active site" evidence="1">
    <location>
        <position position="238"/>
    </location>
</feature>
<evidence type="ECO:0000259" key="2">
    <source>
        <dbReference type="PROSITE" id="PS51786"/>
    </source>
</evidence>
<dbReference type="SUPFAM" id="SSF54211">
    <property type="entry name" value="Ribosomal protein S5 domain 2-like"/>
    <property type="match status" value="1"/>
</dbReference>
<dbReference type="GO" id="GO:0004176">
    <property type="term" value="F:ATP-dependent peptidase activity"/>
    <property type="evidence" value="ECO:0007669"/>
    <property type="project" value="UniProtKB-UniRule"/>
</dbReference>
<dbReference type="EMBL" id="LDPR01000001">
    <property type="protein sequence ID" value="KLO39064.1"/>
    <property type="molecule type" value="Genomic_DNA"/>
</dbReference>
<dbReference type="PATRIC" id="fig|29311.18.peg.339"/>
<dbReference type="RefSeq" id="WP_047313260.1">
    <property type="nucleotide sequence ID" value="NZ_LDPQ01000001.1"/>
</dbReference>
<dbReference type="InterPro" id="IPR001478">
    <property type="entry name" value="PDZ"/>
</dbReference>
<feature type="active site" evidence="1">
    <location>
        <position position="283"/>
    </location>
</feature>
<dbReference type="Pfam" id="PF05362">
    <property type="entry name" value="Lon_C"/>
    <property type="match status" value="1"/>
</dbReference>
<sequence length="340" mass="35379">MNRRILTLLVALVPILVFGVLLAVVTVPFVSLGPGPTFDTLGEVDGKQVVAIDGTHTYPTSGHLNMTTVSQRDDLTLGEALTLWLSGQEQLVPRDLIYPPGKSREDIDKANNADFKQSEDSAAYAALGYLKYPSAVTVATVSDPGPSVGKLKSGDAVDAVNGSPVANVEQFTGLLKNTKPGEVVTIDFRRKNEPPGVAQITLGANKDRDYGFMGVAVLDAPWAPFVVDFNLANVGGPSAGLMFSLAVVDKLTTGDLVGSTFVAGTGTISIDGKVGPIGGIAHKMVAARAAGATVFLVPAKNCYEASSDNRTGLRLVKVESLSQAVDALHAMTSGGQLPSC</sequence>